<keyword evidence="3 5" id="KW-1133">Transmembrane helix</keyword>
<evidence type="ECO:0000313" key="7">
    <source>
        <dbReference type="Proteomes" id="UP000005439"/>
    </source>
</evidence>
<feature type="transmembrane region" description="Helical" evidence="5">
    <location>
        <begin position="164"/>
        <end position="182"/>
    </location>
</feature>
<feature type="transmembrane region" description="Helical" evidence="5">
    <location>
        <begin position="67"/>
        <end position="84"/>
    </location>
</feature>
<evidence type="ECO:0000313" key="6">
    <source>
        <dbReference type="EMBL" id="AEW03620.1"/>
    </source>
</evidence>
<evidence type="ECO:0000256" key="3">
    <source>
        <dbReference type="ARBA" id="ARBA00022989"/>
    </source>
</evidence>
<sequence>MDTVKMIALILSLGTDTFTVAIFLGAAQIRGKLPVALTFAAAEGVMPLMGVVAGRAVDRLVGNGTEWMGGLILIALAVWLIFFDRDDDRIASDRRLSGWPLVGAALGISLDELAAGFSVGLVGVPVALTIIFIAVQAFLLTVLGMTFGARLAPYWGEWTERLPGLVLGFLGIWLIVQAVGSLS</sequence>
<reference evidence="6 7" key="2">
    <citation type="journal article" date="2012" name="Stand. Genomic Sci.">
        <title>Complete genome sequence of the moderately thermophilic mineral-sulfide-oxidizing firmicute Sulfobacillus acidophilus type strain (NAL(T)).</title>
        <authorList>
            <person name="Anderson I."/>
            <person name="Chertkov O."/>
            <person name="Chen A."/>
            <person name="Saunders E."/>
            <person name="Lapidus A."/>
            <person name="Nolan M."/>
            <person name="Lucas S."/>
            <person name="Hammon N."/>
            <person name="Deshpande S."/>
            <person name="Cheng J.F."/>
            <person name="Han C."/>
            <person name="Tapia R."/>
            <person name="Goodwin L.A."/>
            <person name="Pitluck S."/>
            <person name="Liolios K."/>
            <person name="Pagani I."/>
            <person name="Ivanova N."/>
            <person name="Mikhailova N."/>
            <person name="Pati A."/>
            <person name="Palaniappan K."/>
            <person name="Land M."/>
            <person name="Pan C."/>
            <person name="Rohde M."/>
            <person name="Pukall R."/>
            <person name="Goker M."/>
            <person name="Detter J.C."/>
            <person name="Woyke T."/>
            <person name="Bristow J."/>
            <person name="Eisen J.A."/>
            <person name="Markowitz V."/>
            <person name="Hugenholtz P."/>
            <person name="Kyrpides N.C."/>
            <person name="Klenk H.P."/>
            <person name="Mavromatis K."/>
        </authorList>
    </citation>
    <scope>NUCLEOTIDE SEQUENCE [LARGE SCALE GENOMIC DNA]</scope>
    <source>
        <strain evidence="7">ATCC 700253 / DSM 10332 / NAL</strain>
    </source>
</reference>
<dbReference type="Pfam" id="PF02659">
    <property type="entry name" value="Mntp"/>
    <property type="match status" value="1"/>
</dbReference>
<proteinExistence type="predicted"/>
<dbReference type="PATRIC" id="fig|679936.5.peg.49"/>
<feature type="transmembrane region" description="Helical" evidence="5">
    <location>
        <begin position="33"/>
        <end position="55"/>
    </location>
</feature>
<name>G8TV39_SULAD</name>
<protein>
    <recommendedName>
        <fullName evidence="8">Manganese efflux pump MntP</fullName>
    </recommendedName>
</protein>
<feature type="transmembrane region" description="Helical" evidence="5">
    <location>
        <begin position="96"/>
        <end position="120"/>
    </location>
</feature>
<reference evidence="7" key="1">
    <citation type="submission" date="2011-12" db="EMBL/GenBank/DDBJ databases">
        <title>The complete genome of chromosome of Sulfobacillus acidophilus DSM 10332.</title>
        <authorList>
            <person name="Lucas S."/>
            <person name="Han J."/>
            <person name="Lapidus A."/>
            <person name="Bruce D."/>
            <person name="Goodwin L."/>
            <person name="Pitluck S."/>
            <person name="Peters L."/>
            <person name="Kyrpides N."/>
            <person name="Mavromatis K."/>
            <person name="Ivanova N."/>
            <person name="Mikhailova N."/>
            <person name="Chertkov O."/>
            <person name="Saunders E."/>
            <person name="Detter J.C."/>
            <person name="Tapia R."/>
            <person name="Han C."/>
            <person name="Land M."/>
            <person name="Hauser L."/>
            <person name="Markowitz V."/>
            <person name="Cheng J.-F."/>
            <person name="Hugenholtz P."/>
            <person name="Woyke T."/>
            <person name="Wu D."/>
            <person name="Pukall R."/>
            <person name="Gehrich-Schroeter G."/>
            <person name="Schneider S."/>
            <person name="Klenk H.-P."/>
            <person name="Eisen J.A."/>
        </authorList>
    </citation>
    <scope>NUCLEOTIDE SEQUENCE [LARGE SCALE GENOMIC DNA]</scope>
    <source>
        <strain evidence="7">ATCC 700253 / DSM 10332 / NAL</strain>
    </source>
</reference>
<dbReference type="PANTHER" id="PTHR35529">
    <property type="entry name" value="MANGANESE EFFLUX PUMP MNTP-RELATED"/>
    <property type="match status" value="1"/>
</dbReference>
<accession>G8TV39</accession>
<evidence type="ECO:0000256" key="4">
    <source>
        <dbReference type="ARBA" id="ARBA00023136"/>
    </source>
</evidence>
<dbReference type="InterPro" id="IPR003810">
    <property type="entry name" value="Mntp/YtaF"/>
</dbReference>
<feature type="transmembrane region" description="Helical" evidence="5">
    <location>
        <begin position="6"/>
        <end position="26"/>
    </location>
</feature>
<evidence type="ECO:0000256" key="1">
    <source>
        <dbReference type="ARBA" id="ARBA00022475"/>
    </source>
</evidence>
<dbReference type="KEGG" id="sap:Sulac_0046"/>
<dbReference type="HOGENOM" id="CLU_096410_1_2_9"/>
<keyword evidence="7" id="KW-1185">Reference proteome</keyword>
<dbReference type="Proteomes" id="UP000005439">
    <property type="component" value="Chromosome"/>
</dbReference>
<dbReference type="EMBL" id="CP003179">
    <property type="protein sequence ID" value="AEW03620.1"/>
    <property type="molecule type" value="Genomic_DNA"/>
</dbReference>
<feature type="transmembrane region" description="Helical" evidence="5">
    <location>
        <begin position="126"/>
        <end position="152"/>
    </location>
</feature>
<keyword evidence="2 5" id="KW-0812">Transmembrane</keyword>
<keyword evidence="1" id="KW-1003">Cell membrane</keyword>
<organism evidence="6 7">
    <name type="scientific">Sulfobacillus acidophilus (strain ATCC 700253 / DSM 10332 / NAL)</name>
    <dbReference type="NCBI Taxonomy" id="679936"/>
    <lineage>
        <taxon>Bacteria</taxon>
        <taxon>Bacillati</taxon>
        <taxon>Bacillota</taxon>
        <taxon>Clostridia</taxon>
        <taxon>Eubacteriales</taxon>
        <taxon>Clostridiales Family XVII. Incertae Sedis</taxon>
        <taxon>Sulfobacillus</taxon>
    </lineage>
</organism>
<evidence type="ECO:0008006" key="8">
    <source>
        <dbReference type="Google" id="ProtNLM"/>
    </source>
</evidence>
<evidence type="ECO:0000256" key="5">
    <source>
        <dbReference type="SAM" id="Phobius"/>
    </source>
</evidence>
<dbReference type="PANTHER" id="PTHR35529:SF1">
    <property type="entry name" value="MANGANESE EFFLUX PUMP MNTP-RELATED"/>
    <property type="match status" value="1"/>
</dbReference>
<evidence type="ECO:0000256" key="2">
    <source>
        <dbReference type="ARBA" id="ARBA00022692"/>
    </source>
</evidence>
<gene>
    <name evidence="6" type="ordered locus">Sulac_0046</name>
</gene>
<dbReference type="STRING" id="679936.Sulac_0046"/>
<keyword evidence="4 5" id="KW-0472">Membrane</keyword>
<dbReference type="AlphaFoldDB" id="G8TV39"/>